<keyword evidence="5" id="KW-1185">Reference proteome</keyword>
<name>A0AAD4EM05_9AGAM</name>
<dbReference type="Pfam" id="PF18759">
    <property type="entry name" value="Plavaka"/>
    <property type="match status" value="1"/>
</dbReference>
<feature type="domain" description="C2H2-type" evidence="3">
    <location>
        <begin position="12"/>
        <end position="37"/>
    </location>
</feature>
<accession>A0AAD4EM05</accession>
<evidence type="ECO:0000256" key="2">
    <source>
        <dbReference type="SAM" id="MobiDB-lite"/>
    </source>
</evidence>
<dbReference type="RefSeq" id="XP_041234131.1">
    <property type="nucleotide sequence ID" value="XM_041365870.1"/>
</dbReference>
<evidence type="ECO:0000256" key="1">
    <source>
        <dbReference type="PROSITE-ProRule" id="PRU00042"/>
    </source>
</evidence>
<dbReference type="AlphaFoldDB" id="A0AAD4EM05"/>
<dbReference type="InterPro" id="IPR013087">
    <property type="entry name" value="Znf_C2H2_type"/>
</dbReference>
<evidence type="ECO:0000259" key="3">
    <source>
        <dbReference type="PROSITE" id="PS50157"/>
    </source>
</evidence>
<comment type="caution">
    <text evidence="4">The sequence shown here is derived from an EMBL/GenBank/DDBJ whole genome shotgun (WGS) entry which is preliminary data.</text>
</comment>
<feature type="compositionally biased region" description="Pro residues" evidence="2">
    <location>
        <begin position="40"/>
        <end position="49"/>
    </location>
</feature>
<evidence type="ECO:0000313" key="4">
    <source>
        <dbReference type="EMBL" id="KAG1908556.1"/>
    </source>
</evidence>
<dbReference type="GeneID" id="64660168"/>
<keyword evidence="1" id="KW-0862">Zinc</keyword>
<dbReference type="GO" id="GO:0008270">
    <property type="term" value="F:zinc ion binding"/>
    <property type="evidence" value="ECO:0007669"/>
    <property type="project" value="UniProtKB-KW"/>
</dbReference>
<dbReference type="PROSITE" id="PS00028">
    <property type="entry name" value="ZINC_FINGER_C2H2_1"/>
    <property type="match status" value="1"/>
</dbReference>
<protein>
    <recommendedName>
        <fullName evidence="3">C2H2-type domain-containing protein</fullName>
    </recommendedName>
</protein>
<dbReference type="Proteomes" id="UP001195769">
    <property type="component" value="Unassembled WGS sequence"/>
</dbReference>
<keyword evidence="1" id="KW-0479">Metal-binding</keyword>
<feature type="region of interest" description="Disordered" evidence="2">
    <location>
        <begin position="25"/>
        <end position="99"/>
    </location>
</feature>
<sequence>MPPRRAHHLLQLPCPAPGCARWFRNQSGLTQHRRSLHPNIPAPGPPQPSRSPSHPRDFSPPPPDFSPPPRDFSQPPQPSPPMPSEPTHEDSDNADAEFTDSSERCYRTYHSMLNGRPCTADGEFLPHGAPPTPMPQKAPDDWSPYRNRIEFEAAEFAFKKCHMSAKNLDFLCDLMAATLVKHRDVPPFADHKDLHNVIDATQLGDVPWQSFSVQYTGERPEVVPPWMDDKFDVWYRDPRAMAHNILANPTFKDEINYTPFREYDASDKTRRWKDFMSGDWAWKQSDIISKDPETHGSVLVPIILGSDKTTVSVGTGNNEYYPLYASIGNVRNSVRRAHRDALVIIGFLAIPKTDKKHSKDDAFRIFRRQLFHSSLSAILSSLKSAMTEYEVVRCGDGHFRRIIYSLGPYIADYEEQLVLSCIVKHWCPKCIAVRTNLDNGGMDRCHEHTEFLIGELHGDVLWDEFGIIGDLVPFTNDFPRADIHELLSFDLLHQLIKGAFKDHLVDWVAKYLKAVHGTRQAEEIMSDIDRRVAAAPSFSGLRRFPQGRDFKQWTGDDSKALMKVFLPAIEGHVPGDMVRAFRALLEFCYLAWRDVVTEDTLNQMQDALHRFHRYRQIFDLVVPTFSLPRQHSMIHYTDMIRLFGAPNGLCSSITESKHIKAVKEPWRWSSRHNALGQMLVTNQRLDKLAASRVDFDARGMLTGTILSSALAALTPDEDEQAVPPIAPQPDAHAIEPQPDIDIDDGEVVDGPTVLGYVVLAKTPQRKRARTVAALAHEVAVPDLRRLIRHFLFTQLNQDDPRDPADVPTGSLPRHEGKLQVFNSAAATFFAPSDLSGTGGMRREHIRACPLWRNEYPRNDCVFIDTDSDAQGMRGLEVVRIVCFFSFKHNWEVYPCALIHWFEKIDDCADEDTGMWMVRPSFHEGGSRNLAVIHIETVFRAAHLIPMYGSEYIPHDLKFYHSIDCFRSFYVNKFADHHAFEIAS</sequence>
<organism evidence="4 5">
    <name type="scientific">Suillus fuscotomentosus</name>
    <dbReference type="NCBI Taxonomy" id="1912939"/>
    <lineage>
        <taxon>Eukaryota</taxon>
        <taxon>Fungi</taxon>
        <taxon>Dikarya</taxon>
        <taxon>Basidiomycota</taxon>
        <taxon>Agaricomycotina</taxon>
        <taxon>Agaricomycetes</taxon>
        <taxon>Agaricomycetidae</taxon>
        <taxon>Boletales</taxon>
        <taxon>Suillineae</taxon>
        <taxon>Suillaceae</taxon>
        <taxon>Suillus</taxon>
    </lineage>
</organism>
<dbReference type="EMBL" id="JABBWK010000001">
    <property type="protein sequence ID" value="KAG1908556.1"/>
    <property type="molecule type" value="Genomic_DNA"/>
</dbReference>
<gene>
    <name evidence="4" type="ORF">F5891DRAFT_1180077</name>
</gene>
<reference evidence="4" key="1">
    <citation type="journal article" date="2020" name="New Phytol.">
        <title>Comparative genomics reveals dynamic genome evolution in host specialist ectomycorrhizal fungi.</title>
        <authorList>
            <person name="Lofgren L.A."/>
            <person name="Nguyen N.H."/>
            <person name="Vilgalys R."/>
            <person name="Ruytinx J."/>
            <person name="Liao H.L."/>
            <person name="Branco S."/>
            <person name="Kuo A."/>
            <person name="LaButti K."/>
            <person name="Lipzen A."/>
            <person name="Andreopoulos W."/>
            <person name="Pangilinan J."/>
            <person name="Riley R."/>
            <person name="Hundley H."/>
            <person name="Na H."/>
            <person name="Barry K."/>
            <person name="Grigoriev I.V."/>
            <person name="Stajich J.E."/>
            <person name="Kennedy P.G."/>
        </authorList>
    </citation>
    <scope>NUCLEOTIDE SEQUENCE</scope>
    <source>
        <strain evidence="4">FC203</strain>
    </source>
</reference>
<feature type="compositionally biased region" description="Pro residues" evidence="2">
    <location>
        <begin position="58"/>
        <end position="84"/>
    </location>
</feature>
<keyword evidence="1" id="KW-0863">Zinc-finger</keyword>
<dbReference type="PROSITE" id="PS50157">
    <property type="entry name" value="ZINC_FINGER_C2H2_2"/>
    <property type="match status" value="1"/>
</dbReference>
<dbReference type="InterPro" id="IPR041078">
    <property type="entry name" value="Plavaka"/>
</dbReference>
<evidence type="ECO:0000313" key="5">
    <source>
        <dbReference type="Proteomes" id="UP001195769"/>
    </source>
</evidence>
<proteinExistence type="predicted"/>